<evidence type="ECO:0000313" key="1">
    <source>
        <dbReference type="EMBL" id="KAK6747998.1"/>
    </source>
</evidence>
<keyword evidence="2" id="KW-1185">Reference proteome</keyword>
<proteinExistence type="predicted"/>
<accession>A0ABR1DD84</accession>
<organism evidence="1 2">
    <name type="scientific">Necator americanus</name>
    <name type="common">Human hookworm</name>
    <dbReference type="NCBI Taxonomy" id="51031"/>
    <lineage>
        <taxon>Eukaryota</taxon>
        <taxon>Metazoa</taxon>
        <taxon>Ecdysozoa</taxon>
        <taxon>Nematoda</taxon>
        <taxon>Chromadorea</taxon>
        <taxon>Rhabditida</taxon>
        <taxon>Rhabditina</taxon>
        <taxon>Rhabditomorpha</taxon>
        <taxon>Strongyloidea</taxon>
        <taxon>Ancylostomatidae</taxon>
        <taxon>Bunostominae</taxon>
        <taxon>Necator</taxon>
    </lineage>
</organism>
<protein>
    <recommendedName>
        <fullName evidence="3">Reverse transcriptase domain-containing protein</fullName>
    </recommendedName>
</protein>
<dbReference type="EMBL" id="JAVFWL010000004">
    <property type="protein sequence ID" value="KAK6747998.1"/>
    <property type="molecule type" value="Genomic_DNA"/>
</dbReference>
<dbReference type="Proteomes" id="UP001303046">
    <property type="component" value="Unassembled WGS sequence"/>
</dbReference>
<name>A0ABR1DD84_NECAM</name>
<comment type="caution">
    <text evidence="1">The sequence shown here is derived from an EMBL/GenBank/DDBJ whole genome shotgun (WGS) entry which is preliminary data.</text>
</comment>
<evidence type="ECO:0000313" key="2">
    <source>
        <dbReference type="Proteomes" id="UP001303046"/>
    </source>
</evidence>
<sequence>MQGLEWDNMGVKVADRYLHHLRFADVMGLITSSISQVERILAEFDDEVCEKIGLQLNLGIYDQRNESTRPNVQLFISRGLGKSGYGLTFSTPPFFPPWPTLQQPERFEKVPRGFWFTQLKQKIRSSVLHHRSKTRVRVTYAKESKISWVRHEQRLLLNQSCKRLDTTRYSPQEDLRLDGPNFLRSLPRKNTMLFEKRSYKASEQMGVLLVINRQTTGAQLNTGIFTSVAVQPYLE</sequence>
<evidence type="ECO:0008006" key="3">
    <source>
        <dbReference type="Google" id="ProtNLM"/>
    </source>
</evidence>
<reference evidence="1 2" key="1">
    <citation type="submission" date="2023-08" db="EMBL/GenBank/DDBJ databases">
        <title>A Necator americanus chromosomal reference genome.</title>
        <authorList>
            <person name="Ilik V."/>
            <person name="Petrzelkova K.J."/>
            <person name="Pardy F."/>
            <person name="Fuh T."/>
            <person name="Niatou-Singa F.S."/>
            <person name="Gouil Q."/>
            <person name="Baker L."/>
            <person name="Ritchie M.E."/>
            <person name="Jex A.R."/>
            <person name="Gazzola D."/>
            <person name="Li H."/>
            <person name="Toshio Fujiwara R."/>
            <person name="Zhan B."/>
            <person name="Aroian R.V."/>
            <person name="Pafco B."/>
            <person name="Schwarz E.M."/>
        </authorList>
    </citation>
    <scope>NUCLEOTIDE SEQUENCE [LARGE SCALE GENOMIC DNA]</scope>
    <source>
        <strain evidence="1 2">Aroian</strain>
        <tissue evidence="1">Whole animal</tissue>
    </source>
</reference>
<gene>
    <name evidence="1" type="primary">Necator_chrIV.g14214</name>
    <name evidence="1" type="ORF">RB195_000920</name>
</gene>